<keyword evidence="2" id="KW-1185">Reference proteome</keyword>
<gene>
    <name evidence="1" type="ordered locus">Shell_1374</name>
</gene>
<name>D7D9L7_STAHD</name>
<dbReference type="Proteomes" id="UP000002573">
    <property type="component" value="Chromosome"/>
</dbReference>
<evidence type="ECO:0000313" key="2">
    <source>
        <dbReference type="Proteomes" id="UP000002573"/>
    </source>
</evidence>
<dbReference type="RefSeq" id="WP_013143661.1">
    <property type="nucleotide sequence ID" value="NC_014205.1"/>
</dbReference>
<keyword evidence="1" id="KW-0418">Kinase</keyword>
<dbReference type="EMBL" id="CP002051">
    <property type="protein sequence ID" value="ADI32463.1"/>
    <property type="molecule type" value="Genomic_DNA"/>
</dbReference>
<dbReference type="Pfam" id="PF07318">
    <property type="entry name" value="DUF1464"/>
    <property type="match status" value="1"/>
</dbReference>
<dbReference type="OrthoDB" id="146520at2157"/>
<dbReference type="AlphaFoldDB" id="D7D9L7"/>
<organism evidence="1 2">
    <name type="scientific">Staphylothermus hellenicus (strain DSM 12710 / JCM 10830 / BK20S6-10-b1 / P8)</name>
    <dbReference type="NCBI Taxonomy" id="591019"/>
    <lineage>
        <taxon>Archaea</taxon>
        <taxon>Thermoproteota</taxon>
        <taxon>Thermoprotei</taxon>
        <taxon>Desulfurococcales</taxon>
        <taxon>Desulfurococcaceae</taxon>
        <taxon>Staphylothermus</taxon>
    </lineage>
</organism>
<accession>D7D9L7</accession>
<dbReference type="Gene3D" id="3.30.420.40">
    <property type="match status" value="1"/>
</dbReference>
<evidence type="ECO:0000313" key="1">
    <source>
        <dbReference type="EMBL" id="ADI32463.1"/>
    </source>
</evidence>
<dbReference type="InterPro" id="IPR043129">
    <property type="entry name" value="ATPase_NBD"/>
</dbReference>
<keyword evidence="1" id="KW-0808">Transferase</keyword>
<dbReference type="HOGENOM" id="CLU_075234_0_0_2"/>
<sequence length="388" mass="42893">MARALGIDPGTKSFDLVVVEDDKVILEKSIDTKKVALNPKILIDAVLEIADLDLIAGPSGYGVPVTFNKDIIDPGKFALEILLLTRTEDIVEGRRRGHLGINVYDAIAKIVEEFWKSKLNVVYIPSVILLPTVPSYRKINKIDMGTADKMAVAVLAIYDQARKYGIEYSETSFILVELGFGYNAVIGVDKGRIVDGIGGTLASMGFLTIGAIDAEIAAMKRKWSRLDVFRGGIIDICKVDDLSEVFKRATQGEEECINGIEAFIEGIIKSVSAMSISVRKPREILLSGRYSRIKELRKILEERLAENYAIAIRELSGLRGAVFSKEAAQGYAIVAEGLANGFFSKLISYTRIPEARGTVLDWVYHPGLYDAKRRLHKIYAETVKSPRF</sequence>
<dbReference type="GO" id="GO:0016301">
    <property type="term" value="F:kinase activity"/>
    <property type="evidence" value="ECO:0007669"/>
    <property type="project" value="UniProtKB-KW"/>
</dbReference>
<reference evidence="1 2" key="2">
    <citation type="journal article" date="2011" name="Stand. Genomic Sci.">
        <title>Complete genome sequence of Staphylothermus hellenicus P8.</title>
        <authorList>
            <person name="Anderson I."/>
            <person name="Wirth R."/>
            <person name="Lucas S."/>
            <person name="Copeland A."/>
            <person name="Lapidus A."/>
            <person name="Cheng J.F."/>
            <person name="Goodwin L."/>
            <person name="Pitluck S."/>
            <person name="Davenport K."/>
            <person name="Detter J.C."/>
            <person name="Han C."/>
            <person name="Tapia R."/>
            <person name="Land M."/>
            <person name="Hauser L."/>
            <person name="Pati A."/>
            <person name="Mikhailova N."/>
            <person name="Woyke T."/>
            <person name="Klenk H.P."/>
            <person name="Kyrpides N."/>
            <person name="Ivanova N."/>
        </authorList>
    </citation>
    <scope>NUCLEOTIDE SEQUENCE [LARGE SCALE GENOMIC DNA]</scope>
    <source>
        <strain evidence="2">DSM 12710 / JCM 10830 / BK20S6-10-b1 / P8</strain>
    </source>
</reference>
<dbReference type="PIRSF" id="PIRSF009433">
    <property type="entry name" value="DUF1464"/>
    <property type="match status" value="1"/>
</dbReference>
<dbReference type="STRING" id="591019.Shell_1374"/>
<dbReference type="GeneID" id="9234665"/>
<proteinExistence type="predicted"/>
<dbReference type="eggNOG" id="arCOG04329">
    <property type="taxonomic scope" value="Archaea"/>
</dbReference>
<dbReference type="InterPro" id="IPR009927">
    <property type="entry name" value="DUF1464"/>
</dbReference>
<dbReference type="KEGG" id="shc:Shell_1374"/>
<reference evidence="2" key="1">
    <citation type="submission" date="2010-05" db="EMBL/GenBank/DDBJ databases">
        <title>Complete sequence of Staphylothermus hellenicus DSM 12710.</title>
        <authorList>
            <consortium name="US DOE Joint Genome Institute"/>
            <person name="Lucas S."/>
            <person name="Copeland A."/>
            <person name="Lapidus A."/>
            <person name="Cheng J.-F."/>
            <person name="Bruce D."/>
            <person name="Goodwin L."/>
            <person name="Pitluck S."/>
            <person name="Davenport K."/>
            <person name="Detter J.C."/>
            <person name="Han C."/>
            <person name="Tapia R."/>
            <person name="Larimer F."/>
            <person name="Land M."/>
            <person name="Hauser L."/>
            <person name="Kyrpides N."/>
            <person name="Mikhailova N."/>
            <person name="Anderson I.J."/>
            <person name="Woyke T."/>
        </authorList>
    </citation>
    <scope>NUCLEOTIDE SEQUENCE [LARGE SCALE GENOMIC DNA]</scope>
    <source>
        <strain evidence="2">DSM 12710 / JCM 10830 / BK20S6-10-b1 / P8</strain>
    </source>
</reference>
<protein>
    <submittedName>
        <fullName evidence="1">Butyrate kinase-like protein</fullName>
    </submittedName>
</protein>
<dbReference type="SUPFAM" id="SSF53067">
    <property type="entry name" value="Actin-like ATPase domain"/>
    <property type="match status" value="1"/>
</dbReference>